<keyword evidence="2" id="KW-1185">Reference proteome</keyword>
<evidence type="ECO:0000313" key="2">
    <source>
        <dbReference type="Proteomes" id="UP001060215"/>
    </source>
</evidence>
<gene>
    <name evidence="1" type="ORF">LOK49_LG05G03476</name>
</gene>
<reference evidence="1 2" key="1">
    <citation type="journal article" date="2022" name="Plant J.">
        <title>Chromosome-level genome of Camellia lanceoleosa provides a valuable resource for understanding genome evolution and self-incompatibility.</title>
        <authorList>
            <person name="Gong W."/>
            <person name="Xiao S."/>
            <person name="Wang L."/>
            <person name="Liao Z."/>
            <person name="Chang Y."/>
            <person name="Mo W."/>
            <person name="Hu G."/>
            <person name="Li W."/>
            <person name="Zhao G."/>
            <person name="Zhu H."/>
            <person name="Hu X."/>
            <person name="Ji K."/>
            <person name="Xiang X."/>
            <person name="Song Q."/>
            <person name="Yuan D."/>
            <person name="Jin S."/>
            <person name="Zhang L."/>
        </authorList>
    </citation>
    <scope>NUCLEOTIDE SEQUENCE [LARGE SCALE GENOMIC DNA]</scope>
    <source>
        <strain evidence="1">SQ_2022a</strain>
    </source>
</reference>
<protein>
    <submittedName>
        <fullName evidence="1">Uncharacterized protein</fullName>
    </submittedName>
</protein>
<organism evidence="1 2">
    <name type="scientific">Camellia lanceoleosa</name>
    <dbReference type="NCBI Taxonomy" id="1840588"/>
    <lineage>
        <taxon>Eukaryota</taxon>
        <taxon>Viridiplantae</taxon>
        <taxon>Streptophyta</taxon>
        <taxon>Embryophyta</taxon>
        <taxon>Tracheophyta</taxon>
        <taxon>Spermatophyta</taxon>
        <taxon>Magnoliopsida</taxon>
        <taxon>eudicotyledons</taxon>
        <taxon>Gunneridae</taxon>
        <taxon>Pentapetalae</taxon>
        <taxon>asterids</taxon>
        <taxon>Ericales</taxon>
        <taxon>Theaceae</taxon>
        <taxon>Camellia</taxon>
    </lineage>
</organism>
<dbReference type="EMBL" id="CM045761">
    <property type="protein sequence ID" value="KAI8014727.1"/>
    <property type="molecule type" value="Genomic_DNA"/>
</dbReference>
<comment type="caution">
    <text evidence="1">The sequence shown here is derived from an EMBL/GenBank/DDBJ whole genome shotgun (WGS) entry which is preliminary data.</text>
</comment>
<accession>A0ACC0HQD8</accession>
<proteinExistence type="predicted"/>
<name>A0ACC0HQD8_9ERIC</name>
<dbReference type="Proteomes" id="UP001060215">
    <property type="component" value="Chromosome 4"/>
</dbReference>
<evidence type="ECO:0000313" key="1">
    <source>
        <dbReference type="EMBL" id="KAI8014727.1"/>
    </source>
</evidence>
<sequence length="199" mass="22437">MPIWTWTPRSVNVPLNEDQIKGLLKRFDKNGDGKLSKKELKDAFRDLGLKFSGWRAGKALRHADANGDGYISDEELNELVNVEIVNLGATFYCNTETMVTTKTTTTTMPLFSCNEKKSMDKLLNEAELKNIFLKYDKNGDGRLCKEEFKNAFRGLHSWIPGFRARQGLHTADVNHDGFVSEDEMGILVKNALNLGFTVS</sequence>